<dbReference type="PROSITE" id="PS51318">
    <property type="entry name" value="TAT"/>
    <property type="match status" value="1"/>
</dbReference>
<dbReference type="AlphaFoldDB" id="A0AAU8H6J3"/>
<proteinExistence type="predicted"/>
<name>A0AAU8H6J3_9ACTN</name>
<dbReference type="InterPro" id="IPR006311">
    <property type="entry name" value="TAT_signal"/>
</dbReference>
<dbReference type="RefSeq" id="WP_350930853.1">
    <property type="nucleotide sequence ID" value="NZ_CP157762.1"/>
</dbReference>
<evidence type="ECO:0000313" key="3">
    <source>
        <dbReference type="EMBL" id="XBP91311.1"/>
    </source>
</evidence>
<feature type="signal peptide" evidence="2">
    <location>
        <begin position="1"/>
        <end position="31"/>
    </location>
</feature>
<sequence length="452" mass="47221">MRTSTISPVLRRAARAALAVAVAGLGAVAVAAPTPAQASTAGGPISRGEILDRAQYWVDQGITYDTNALTAGPDGGSYRRDCSGLVSMAWHLTSNYNTTAFQQLDGSHPWHALGSLGDLQPGDAIVRTGHMELFARWKSVADHSQGAYVYSFNQTGETVRNPDAVSNFGNIGFDSYSDLTTYTPIRYDHVVGTASYSGDGLADLQTVNTSTGVINHFRNISPGNWAPVAAVGSGWAGADPNRLHWADMNGDGRSDLVVAGSDGVIKLYPNLGQGTWGTTVAIGSGWGAADPRAMYFADMNGDGLADLVFVNTSTGLISYYRNISPGNWASVATIGSGWAGADPNRLSFADMNGDGRADLLSVESGGLVKLYPNNGPGTWGTTVAIGSGWGAADPRAMYFADMNGDGQADLVFVNTSTGLISYYRNISPGNWASVATIGSGWGGANPDTLYFG</sequence>
<dbReference type="InterPro" id="IPR013517">
    <property type="entry name" value="FG-GAP"/>
</dbReference>
<evidence type="ECO:0000313" key="4">
    <source>
        <dbReference type="EMBL" id="XCH72009.1"/>
    </source>
</evidence>
<dbReference type="SUPFAM" id="SSF69318">
    <property type="entry name" value="Integrin alpha N-terminal domain"/>
    <property type="match status" value="1"/>
</dbReference>
<feature type="chain" id="PRO_5043289078" evidence="2">
    <location>
        <begin position="32"/>
        <end position="452"/>
    </location>
</feature>
<evidence type="ECO:0000256" key="2">
    <source>
        <dbReference type="SAM" id="SignalP"/>
    </source>
</evidence>
<dbReference type="InterPro" id="IPR028994">
    <property type="entry name" value="Integrin_alpha_N"/>
</dbReference>
<dbReference type="PANTHER" id="PTHR44103:SF1">
    <property type="entry name" value="PROPROTEIN CONVERTASE P"/>
    <property type="match status" value="1"/>
</dbReference>
<keyword evidence="1 2" id="KW-0732">Signal</keyword>
<dbReference type="EMBL" id="CP159342">
    <property type="protein sequence ID" value="XCH72009.1"/>
    <property type="molecule type" value="Genomic_DNA"/>
</dbReference>
<dbReference type="EMBL" id="CP157762">
    <property type="protein sequence ID" value="XBP91311.1"/>
    <property type="molecule type" value="Genomic_DNA"/>
</dbReference>
<reference evidence="4" key="2">
    <citation type="submission" date="2024-06" db="EMBL/GenBank/DDBJ databases">
        <title>Micromonospora mangrovi CCTCC AA 2012012 genome sequences.</title>
        <authorList>
            <person name="Gao J."/>
        </authorList>
    </citation>
    <scope>NUCLEOTIDE SEQUENCE</scope>
    <source>
        <strain evidence="4">CCTCC AA 2012012</strain>
    </source>
</reference>
<dbReference type="Gene3D" id="3.90.1720.10">
    <property type="entry name" value="endopeptidase domain like (from Nostoc punctiforme)"/>
    <property type="match status" value="1"/>
</dbReference>
<protein>
    <submittedName>
        <fullName evidence="4">VCBS repeat-containing protein</fullName>
    </submittedName>
</protein>
<dbReference type="Pfam" id="PF13517">
    <property type="entry name" value="FG-GAP_3"/>
    <property type="match status" value="2"/>
</dbReference>
<gene>
    <name evidence="4" type="ORF">ABUL08_16790</name>
    <name evidence="3" type="ORF">VK199_16725</name>
</gene>
<evidence type="ECO:0000256" key="1">
    <source>
        <dbReference type="ARBA" id="ARBA00022729"/>
    </source>
</evidence>
<reference evidence="3" key="1">
    <citation type="submission" date="2024-01" db="EMBL/GenBank/DDBJ databases">
        <title>The genome sequence of Micromonospora mangrovi CCTCC AA 2012012.</title>
        <authorList>
            <person name="Gao J."/>
        </authorList>
    </citation>
    <scope>NUCLEOTIDE SEQUENCE</scope>
    <source>
        <strain evidence="3">CCTCC AA 2012012</strain>
    </source>
</reference>
<accession>A0AAU8H6J3</accession>
<organism evidence="4">
    <name type="scientific">Micromonospora sp. CCTCC AA 2012012</name>
    <dbReference type="NCBI Taxonomy" id="3111921"/>
    <lineage>
        <taxon>Bacteria</taxon>
        <taxon>Bacillati</taxon>
        <taxon>Actinomycetota</taxon>
        <taxon>Actinomycetes</taxon>
        <taxon>Micromonosporales</taxon>
        <taxon>Micromonosporaceae</taxon>
        <taxon>Micromonospora</taxon>
    </lineage>
</organism>
<dbReference type="PANTHER" id="PTHR44103">
    <property type="entry name" value="PROPROTEIN CONVERTASE P"/>
    <property type="match status" value="1"/>
</dbReference>